<sequence>MRYEASLVLFADQFIGAGGYYTDMLRRLDAMYYDLLFVTPTLDINNPESPQWPGLLIDRGASYFAFEEPPSPKMHEAHAAAEEETLNTHGKLLLETEDIKKSESPELQAGLLIDGGRGCESSEKGTPKRIALSPLEPNTCYGRRTN</sequence>
<name>A0A816JT62_BRANA</name>
<dbReference type="Proteomes" id="UP001295469">
    <property type="component" value="Chromosome C02"/>
</dbReference>
<gene>
    <name evidence="2" type="ORF">DARMORV10_C02P01290.1</name>
</gene>
<protein>
    <submittedName>
        <fullName evidence="2">(rape) hypothetical protein</fullName>
    </submittedName>
</protein>
<reference evidence="2" key="1">
    <citation type="submission" date="2021-01" db="EMBL/GenBank/DDBJ databases">
        <authorList>
            <consortium name="Genoscope - CEA"/>
            <person name="William W."/>
        </authorList>
    </citation>
    <scope>NUCLEOTIDE SEQUENCE</scope>
</reference>
<evidence type="ECO:0000313" key="2">
    <source>
        <dbReference type="EMBL" id="CAF1878510.1"/>
    </source>
</evidence>
<evidence type="ECO:0000256" key="1">
    <source>
        <dbReference type="SAM" id="MobiDB-lite"/>
    </source>
</evidence>
<organism evidence="2">
    <name type="scientific">Brassica napus</name>
    <name type="common">Rape</name>
    <dbReference type="NCBI Taxonomy" id="3708"/>
    <lineage>
        <taxon>Eukaryota</taxon>
        <taxon>Viridiplantae</taxon>
        <taxon>Streptophyta</taxon>
        <taxon>Embryophyta</taxon>
        <taxon>Tracheophyta</taxon>
        <taxon>Spermatophyta</taxon>
        <taxon>Magnoliopsida</taxon>
        <taxon>eudicotyledons</taxon>
        <taxon>Gunneridae</taxon>
        <taxon>Pentapetalae</taxon>
        <taxon>rosids</taxon>
        <taxon>malvids</taxon>
        <taxon>Brassicales</taxon>
        <taxon>Brassicaceae</taxon>
        <taxon>Brassiceae</taxon>
        <taxon>Brassica</taxon>
    </lineage>
</organism>
<feature type="region of interest" description="Disordered" evidence="1">
    <location>
        <begin position="112"/>
        <end position="146"/>
    </location>
</feature>
<dbReference type="EMBL" id="HG994366">
    <property type="protein sequence ID" value="CAF1878510.1"/>
    <property type="molecule type" value="Genomic_DNA"/>
</dbReference>
<dbReference type="AlphaFoldDB" id="A0A816JT62"/>
<proteinExistence type="predicted"/>
<accession>A0A816JT62</accession>